<evidence type="ECO:0000256" key="6">
    <source>
        <dbReference type="ARBA" id="ARBA00023141"/>
    </source>
</evidence>
<keyword evidence="5 9" id="KW-0822">Tryptophan biosynthesis</keyword>
<feature type="active site" description="Proton acceptor" evidence="9">
    <location>
        <position position="60"/>
    </location>
</feature>
<dbReference type="PANTHER" id="PTHR43406">
    <property type="entry name" value="TRYPTOPHAN SYNTHASE, ALPHA CHAIN"/>
    <property type="match status" value="1"/>
</dbReference>
<comment type="function">
    <text evidence="1 9">The alpha subunit is responsible for the aldol cleavage of indoleglycerol phosphate to indole and glyceraldehyde 3-phosphate.</text>
</comment>
<dbReference type="Proteomes" id="UP000282818">
    <property type="component" value="Unassembled WGS sequence"/>
</dbReference>
<dbReference type="UniPathway" id="UPA00035">
    <property type="reaction ID" value="UER00044"/>
</dbReference>
<protein>
    <recommendedName>
        <fullName evidence="9">Tryptophan synthase alpha chain</fullName>
        <ecNumber evidence="9">4.2.1.20</ecNumber>
    </recommendedName>
</protein>
<dbReference type="RefSeq" id="WP_127692507.1">
    <property type="nucleotide sequence ID" value="NZ_SACQ01000001.1"/>
</dbReference>
<reference evidence="11 12" key="1">
    <citation type="submission" date="2019-01" db="EMBL/GenBank/DDBJ databases">
        <authorList>
            <person name="Chen W.-M."/>
        </authorList>
    </citation>
    <scope>NUCLEOTIDE SEQUENCE [LARGE SCALE GENOMIC DNA]</scope>
    <source>
        <strain evidence="11 12">HPM-16</strain>
    </source>
</reference>
<evidence type="ECO:0000256" key="7">
    <source>
        <dbReference type="ARBA" id="ARBA00023239"/>
    </source>
</evidence>
<evidence type="ECO:0000313" key="11">
    <source>
        <dbReference type="EMBL" id="RVU32338.1"/>
    </source>
</evidence>
<dbReference type="AlphaFoldDB" id="A0A437QCR7"/>
<dbReference type="EMBL" id="SACQ01000001">
    <property type="protein sequence ID" value="RVU32338.1"/>
    <property type="molecule type" value="Genomic_DNA"/>
</dbReference>
<evidence type="ECO:0000256" key="4">
    <source>
        <dbReference type="ARBA" id="ARBA00022605"/>
    </source>
</evidence>
<dbReference type="NCBIfam" id="TIGR00262">
    <property type="entry name" value="trpA"/>
    <property type="match status" value="1"/>
</dbReference>
<dbReference type="SUPFAM" id="SSF51366">
    <property type="entry name" value="Ribulose-phoshate binding barrel"/>
    <property type="match status" value="1"/>
</dbReference>
<dbReference type="CDD" id="cd04724">
    <property type="entry name" value="Tryptophan_synthase_alpha"/>
    <property type="match status" value="1"/>
</dbReference>
<dbReference type="PROSITE" id="PS00167">
    <property type="entry name" value="TRP_SYNTHASE_ALPHA"/>
    <property type="match status" value="1"/>
</dbReference>
<comment type="catalytic activity">
    <reaction evidence="8 9">
        <text>(1S,2R)-1-C-(indol-3-yl)glycerol 3-phosphate + L-serine = D-glyceraldehyde 3-phosphate + L-tryptophan + H2O</text>
        <dbReference type="Rhea" id="RHEA:10532"/>
        <dbReference type="ChEBI" id="CHEBI:15377"/>
        <dbReference type="ChEBI" id="CHEBI:33384"/>
        <dbReference type="ChEBI" id="CHEBI:57912"/>
        <dbReference type="ChEBI" id="CHEBI:58866"/>
        <dbReference type="ChEBI" id="CHEBI:59776"/>
        <dbReference type="EC" id="4.2.1.20"/>
    </reaction>
</comment>
<keyword evidence="6 9" id="KW-0057">Aromatic amino acid biosynthesis</keyword>
<comment type="pathway">
    <text evidence="2 9">Amino-acid biosynthesis; L-tryptophan biosynthesis; L-tryptophan from chorismate: step 5/5.</text>
</comment>
<keyword evidence="12" id="KW-1185">Reference proteome</keyword>
<evidence type="ECO:0000256" key="2">
    <source>
        <dbReference type="ARBA" id="ARBA00004733"/>
    </source>
</evidence>
<name>A0A437QCR7_9GAMM</name>
<dbReference type="Gene3D" id="3.20.20.70">
    <property type="entry name" value="Aldolase class I"/>
    <property type="match status" value="1"/>
</dbReference>
<comment type="similarity">
    <text evidence="9 10">Belongs to the TrpA family.</text>
</comment>
<dbReference type="GO" id="GO:0004834">
    <property type="term" value="F:tryptophan synthase activity"/>
    <property type="evidence" value="ECO:0007669"/>
    <property type="project" value="UniProtKB-UniRule"/>
</dbReference>
<evidence type="ECO:0000256" key="1">
    <source>
        <dbReference type="ARBA" id="ARBA00003365"/>
    </source>
</evidence>
<keyword evidence="7 9" id="KW-0456">Lyase</keyword>
<dbReference type="FunFam" id="3.20.20.70:FF:000037">
    <property type="entry name" value="Tryptophan synthase alpha chain"/>
    <property type="match status" value="1"/>
</dbReference>
<evidence type="ECO:0000313" key="12">
    <source>
        <dbReference type="Proteomes" id="UP000282818"/>
    </source>
</evidence>
<evidence type="ECO:0000256" key="5">
    <source>
        <dbReference type="ARBA" id="ARBA00022822"/>
    </source>
</evidence>
<comment type="caution">
    <text evidence="11">The sequence shown here is derived from an EMBL/GenBank/DDBJ whole genome shotgun (WGS) entry which is preliminary data.</text>
</comment>
<evidence type="ECO:0000256" key="10">
    <source>
        <dbReference type="RuleBase" id="RU003662"/>
    </source>
</evidence>
<keyword evidence="4 9" id="KW-0028">Amino-acid biosynthesis</keyword>
<organism evidence="11 12">
    <name type="scientific">Neptunomonas marina</name>
    <dbReference type="NCBI Taxonomy" id="1815562"/>
    <lineage>
        <taxon>Bacteria</taxon>
        <taxon>Pseudomonadati</taxon>
        <taxon>Pseudomonadota</taxon>
        <taxon>Gammaproteobacteria</taxon>
        <taxon>Oceanospirillales</taxon>
        <taxon>Oceanospirillaceae</taxon>
        <taxon>Neptunomonas</taxon>
    </lineage>
</organism>
<dbReference type="HAMAP" id="MF_00131">
    <property type="entry name" value="Trp_synth_alpha"/>
    <property type="match status" value="1"/>
</dbReference>
<dbReference type="InterPro" id="IPR013785">
    <property type="entry name" value="Aldolase_TIM"/>
</dbReference>
<dbReference type="EC" id="4.2.1.20" evidence="9"/>
<feature type="active site" description="Proton acceptor" evidence="9">
    <location>
        <position position="49"/>
    </location>
</feature>
<evidence type="ECO:0000256" key="8">
    <source>
        <dbReference type="ARBA" id="ARBA00049047"/>
    </source>
</evidence>
<dbReference type="InterPro" id="IPR018204">
    <property type="entry name" value="Trp_synthase_alpha_AS"/>
</dbReference>
<dbReference type="GO" id="GO:0005829">
    <property type="term" value="C:cytosol"/>
    <property type="evidence" value="ECO:0007669"/>
    <property type="project" value="TreeGrafter"/>
</dbReference>
<sequence>MNRIEACFTSLKSQNRKALIPYVTAGDPQPGVTVGLMHAMVEAGADIIELGVPFSDPMADGPVIQLACERALAHNTRLVDVLAMVAQFRETNNETPVVLMGYLNPVEMMGYEAFAEQAARAGVDGVLTVDLPPEESEAFVAAMKANAIDVIYLLAPTTEESRIEAVCRYGSGYVYYVSVKGVTGSAALDVDEVSRKLEVVRRHTDMPVGVGFGIRDGASAAAVGEVADGVIVGSVLVNQIAEHAENPDAIKTNVSAILTQMRSAMDA</sequence>
<dbReference type="InterPro" id="IPR011060">
    <property type="entry name" value="RibuloseP-bd_barrel"/>
</dbReference>
<evidence type="ECO:0000256" key="9">
    <source>
        <dbReference type="HAMAP-Rule" id="MF_00131"/>
    </source>
</evidence>
<proteinExistence type="inferred from homology"/>
<gene>
    <name evidence="9" type="primary">trpA</name>
    <name evidence="11" type="ORF">EOE65_01410</name>
</gene>
<comment type="subunit">
    <text evidence="3 9">Tetramer of two alpha and two beta chains.</text>
</comment>
<dbReference type="InterPro" id="IPR002028">
    <property type="entry name" value="Trp_synthase_suA"/>
</dbReference>
<evidence type="ECO:0000256" key="3">
    <source>
        <dbReference type="ARBA" id="ARBA00011270"/>
    </source>
</evidence>
<dbReference type="PANTHER" id="PTHR43406:SF1">
    <property type="entry name" value="TRYPTOPHAN SYNTHASE ALPHA CHAIN, CHLOROPLASTIC"/>
    <property type="match status" value="1"/>
</dbReference>
<dbReference type="Pfam" id="PF00290">
    <property type="entry name" value="Trp_syntA"/>
    <property type="match status" value="1"/>
</dbReference>
<accession>A0A437QCR7</accession>